<dbReference type="KEGG" id="geh:HYN69_05995"/>
<dbReference type="EMBL" id="CP028918">
    <property type="protein sequence ID" value="AWB48129.1"/>
    <property type="molecule type" value="Genomic_DNA"/>
</dbReference>
<protein>
    <recommendedName>
        <fullName evidence="2">DUF2231 domain-containing protein</fullName>
    </recommendedName>
</protein>
<evidence type="ECO:0000313" key="4">
    <source>
        <dbReference type="Proteomes" id="UP000244496"/>
    </source>
</evidence>
<dbReference type="AlphaFoldDB" id="A0A2S0UJZ6"/>
<feature type="transmembrane region" description="Helical" evidence="1">
    <location>
        <begin position="86"/>
        <end position="105"/>
    </location>
</feature>
<dbReference type="InterPro" id="IPR016923">
    <property type="entry name" value="UCP029509"/>
</dbReference>
<gene>
    <name evidence="3" type="ORF">HYN69_05995</name>
</gene>
<evidence type="ECO:0000313" key="3">
    <source>
        <dbReference type="EMBL" id="AWB48129.1"/>
    </source>
</evidence>
<organism evidence="3 4">
    <name type="scientific">Paragemmobacter aquarius</name>
    <dbReference type="NCBI Taxonomy" id="2169400"/>
    <lineage>
        <taxon>Bacteria</taxon>
        <taxon>Pseudomonadati</taxon>
        <taxon>Pseudomonadota</taxon>
        <taxon>Alphaproteobacteria</taxon>
        <taxon>Rhodobacterales</taxon>
        <taxon>Paracoccaceae</taxon>
        <taxon>Paragemmobacter</taxon>
    </lineage>
</organism>
<feature type="transmembrane region" description="Helical" evidence="1">
    <location>
        <begin position="117"/>
        <end position="141"/>
    </location>
</feature>
<accession>A0A2S0UJZ6</accession>
<dbReference type="OrthoDB" id="2873672at2"/>
<keyword evidence="1" id="KW-1133">Transmembrane helix</keyword>
<dbReference type="RefSeq" id="WP_108434952.1">
    <property type="nucleotide sequence ID" value="NZ_CP028918.1"/>
</dbReference>
<keyword evidence="4" id="KW-1185">Reference proteome</keyword>
<feature type="transmembrane region" description="Helical" evidence="1">
    <location>
        <begin position="20"/>
        <end position="41"/>
    </location>
</feature>
<evidence type="ECO:0000259" key="2">
    <source>
        <dbReference type="Pfam" id="PF09990"/>
    </source>
</evidence>
<reference evidence="3 4" key="1">
    <citation type="submission" date="2018-04" db="EMBL/GenBank/DDBJ databases">
        <title>Genome sequencing of Gemmobacter.</title>
        <authorList>
            <person name="Yi H."/>
            <person name="Baek M.-G."/>
        </authorList>
    </citation>
    <scope>NUCLEOTIDE SEQUENCE [LARGE SCALE GENOMIC DNA]</scope>
    <source>
        <strain evidence="3 4">HYN0069</strain>
    </source>
</reference>
<keyword evidence="1" id="KW-0812">Transmembrane</keyword>
<feature type="transmembrane region" description="Helical" evidence="1">
    <location>
        <begin position="53"/>
        <end position="74"/>
    </location>
</feature>
<dbReference type="PIRSF" id="PIRSF029509">
    <property type="entry name" value="UCP029509"/>
    <property type="match status" value="1"/>
</dbReference>
<keyword evidence="1" id="KW-0472">Membrane</keyword>
<dbReference type="Proteomes" id="UP000244496">
    <property type="component" value="Chromosome"/>
</dbReference>
<proteinExistence type="predicted"/>
<name>A0A2S0UJZ6_9RHOB</name>
<dbReference type="Pfam" id="PF09990">
    <property type="entry name" value="DUF2231"/>
    <property type="match status" value="1"/>
</dbReference>
<evidence type="ECO:0000256" key="1">
    <source>
        <dbReference type="SAM" id="Phobius"/>
    </source>
</evidence>
<feature type="domain" description="DUF2231" evidence="2">
    <location>
        <begin position="14"/>
        <end position="148"/>
    </location>
</feature>
<dbReference type="InterPro" id="IPR019251">
    <property type="entry name" value="DUF2231_TM"/>
</dbReference>
<sequence length="151" mass="16122">MPTRSVPSAAAIGGRPIHAILVPFPIACFVLTLAVDIAYWQTGTLMWQRFAEWLLFAGLVTGGLAALAGLIDAIARRPLRQSHHTWVHGIGNVIVLLLAFFNSLVHARDGWTGVVPWGLGLSAATVLVLLVTGWIGLGMVFRHGAGVSDHD</sequence>